<dbReference type="GO" id="GO:0009102">
    <property type="term" value="P:biotin biosynthetic process"/>
    <property type="evidence" value="ECO:0007669"/>
    <property type="project" value="UniProtKB-UniRule"/>
</dbReference>
<evidence type="ECO:0000256" key="1">
    <source>
        <dbReference type="ARBA" id="ARBA00022756"/>
    </source>
</evidence>
<comment type="function">
    <text evidence="2">Catalyzes a mechanistically unusual reaction, the ATP-dependent insertion of CO2 between the N7 and N8 nitrogen atoms of 7,8-diaminopelargonic acid (DAPA, also called 7,8-diammoniononanoate) to form a ureido ring.</text>
</comment>
<dbReference type="NCBIfam" id="TIGR00347">
    <property type="entry name" value="bioD"/>
    <property type="match status" value="1"/>
</dbReference>
<comment type="cofactor">
    <cofactor evidence="2">
        <name>Mg(2+)</name>
        <dbReference type="ChEBI" id="CHEBI:18420"/>
    </cofactor>
</comment>
<dbReference type="GO" id="GO:0005524">
    <property type="term" value="F:ATP binding"/>
    <property type="evidence" value="ECO:0007669"/>
    <property type="project" value="UniProtKB-UniRule"/>
</dbReference>
<dbReference type="PANTHER" id="PTHR43210:SF5">
    <property type="entry name" value="DETHIOBIOTIN SYNTHETASE"/>
    <property type="match status" value="1"/>
</dbReference>
<dbReference type="SUPFAM" id="SSF52540">
    <property type="entry name" value="P-loop containing nucleoside triphosphate hydrolases"/>
    <property type="match status" value="1"/>
</dbReference>
<protein>
    <recommendedName>
        <fullName evidence="2">ATP-dependent dethiobiotin synthetase BioD</fullName>
        <ecNumber evidence="2">6.3.3.3</ecNumber>
    </recommendedName>
    <alternativeName>
        <fullName evidence="2">DTB synthetase</fullName>
        <shortName evidence="2">DTBS</shortName>
    </alternativeName>
    <alternativeName>
        <fullName evidence="2">Dethiobiotin synthase</fullName>
    </alternativeName>
</protein>
<dbReference type="EMBL" id="CACVAT010000352">
    <property type="protein sequence ID" value="CAA6820975.1"/>
    <property type="molecule type" value="Genomic_DNA"/>
</dbReference>
<dbReference type="Gene3D" id="3.40.50.300">
    <property type="entry name" value="P-loop containing nucleotide triphosphate hydrolases"/>
    <property type="match status" value="1"/>
</dbReference>
<keyword evidence="2" id="KW-0547">Nucleotide-binding</keyword>
<dbReference type="AlphaFoldDB" id="A0A6S6TP10"/>
<feature type="binding site" evidence="2">
    <location>
        <position position="132"/>
    </location>
    <ligand>
        <name>Mg(2+)</name>
        <dbReference type="ChEBI" id="CHEBI:18420"/>
    </ligand>
</feature>
<dbReference type="Pfam" id="PF13500">
    <property type="entry name" value="AAA_26"/>
    <property type="match status" value="1"/>
</dbReference>
<dbReference type="GO" id="GO:0004141">
    <property type="term" value="F:dethiobiotin synthase activity"/>
    <property type="evidence" value="ECO:0007669"/>
    <property type="project" value="UniProtKB-UniRule"/>
</dbReference>
<comment type="subunit">
    <text evidence="2">Homodimer.</text>
</comment>
<feature type="active site" evidence="2">
    <location>
        <position position="53"/>
    </location>
</feature>
<evidence type="ECO:0000313" key="3">
    <source>
        <dbReference type="EMBL" id="CAA6820975.1"/>
    </source>
</evidence>
<feature type="binding site" evidence="2">
    <location>
        <begin position="192"/>
        <end position="193"/>
    </location>
    <ligand>
        <name>ATP</name>
        <dbReference type="ChEBI" id="CHEBI:30616"/>
    </ligand>
</feature>
<dbReference type="GO" id="GO:0000287">
    <property type="term" value="F:magnesium ion binding"/>
    <property type="evidence" value="ECO:0007669"/>
    <property type="project" value="UniProtKB-UniRule"/>
</dbReference>
<feature type="binding site" evidence="2">
    <location>
        <begin position="132"/>
        <end position="135"/>
    </location>
    <ligand>
        <name>ATP</name>
        <dbReference type="ChEBI" id="CHEBI:30616"/>
    </ligand>
</feature>
<feature type="binding site" evidence="2">
    <location>
        <position position="70"/>
    </location>
    <ligand>
        <name>ATP</name>
        <dbReference type="ChEBI" id="CHEBI:30616"/>
    </ligand>
</feature>
<keyword evidence="1 2" id="KW-0093">Biotin biosynthesis</keyword>
<sequence>MSKNTNLADWIAQLALEDGAFMTGTDTDVGKTWIGVKLLQAFQGLGIQPIPRKPVESGWPQPPTSVLKTDAQQLLSACKNSEQTLEQVCPNRFREPLSPPRAAQLEGTQLNTDILVQQCQQGVPEASFLYVEGAGGFYSPLTHDGLNADLAEALKLPVILVSEDRVGCINHILLTVEAIQSRQLMLAGIILNSKPDTQSPDTMDNLTDLKALLTVPVFRWQE</sequence>
<accession>A0A6S6TP10</accession>
<dbReference type="CDD" id="cd03109">
    <property type="entry name" value="DTBS"/>
    <property type="match status" value="1"/>
</dbReference>
<dbReference type="PIRSF" id="PIRSF006755">
    <property type="entry name" value="DTB_synth"/>
    <property type="match status" value="1"/>
</dbReference>
<dbReference type="UniPathway" id="UPA00078">
    <property type="reaction ID" value="UER00161"/>
</dbReference>
<comment type="caution">
    <text evidence="2">Lacks conserved residue(s) required for the propagation of feature annotation.</text>
</comment>
<dbReference type="EC" id="6.3.3.3" evidence="2"/>
<keyword evidence="2 3" id="KW-0436">Ligase</keyword>
<dbReference type="HAMAP" id="MF_00336">
    <property type="entry name" value="BioD"/>
    <property type="match status" value="1"/>
</dbReference>
<keyword evidence="2" id="KW-0963">Cytoplasm</keyword>
<keyword evidence="2" id="KW-0479">Metal-binding</keyword>
<comment type="similarity">
    <text evidence="2">Belongs to the dethiobiotin synthetase family.</text>
</comment>
<comment type="subcellular location">
    <subcellularLocation>
        <location evidence="2">Cytoplasm</location>
    </subcellularLocation>
</comment>
<dbReference type="PANTHER" id="PTHR43210">
    <property type="entry name" value="DETHIOBIOTIN SYNTHETASE"/>
    <property type="match status" value="1"/>
</dbReference>
<dbReference type="InterPro" id="IPR027417">
    <property type="entry name" value="P-loop_NTPase"/>
</dbReference>
<keyword evidence="2" id="KW-0067">ATP-binding</keyword>
<feature type="binding site" evidence="2">
    <location>
        <position position="57"/>
    </location>
    <ligand>
        <name>substrate</name>
    </ligand>
</feature>
<gene>
    <name evidence="2" type="primary">bioD</name>
    <name evidence="3" type="ORF">HELGO_WM15726</name>
</gene>
<dbReference type="InterPro" id="IPR004472">
    <property type="entry name" value="DTB_synth_BioD"/>
</dbReference>
<proteinExistence type="inferred from homology"/>
<dbReference type="GO" id="GO:0005829">
    <property type="term" value="C:cytosol"/>
    <property type="evidence" value="ECO:0007669"/>
    <property type="project" value="TreeGrafter"/>
</dbReference>
<name>A0A6S6TP10_9GAMM</name>
<comment type="catalytic activity">
    <reaction evidence="2">
        <text>(7R,8S)-7,8-diammoniononanoate + CO2 + ATP = (4R,5S)-dethiobiotin + ADP + phosphate + 3 H(+)</text>
        <dbReference type="Rhea" id="RHEA:15805"/>
        <dbReference type="ChEBI" id="CHEBI:15378"/>
        <dbReference type="ChEBI" id="CHEBI:16526"/>
        <dbReference type="ChEBI" id="CHEBI:30616"/>
        <dbReference type="ChEBI" id="CHEBI:43474"/>
        <dbReference type="ChEBI" id="CHEBI:149469"/>
        <dbReference type="ChEBI" id="CHEBI:149473"/>
        <dbReference type="ChEBI" id="CHEBI:456216"/>
        <dbReference type="EC" id="6.3.3.3"/>
    </reaction>
</comment>
<comment type="pathway">
    <text evidence="2">Cofactor biosynthesis; biotin biosynthesis; biotin from 7,8-diaminononanoate: step 1/2.</text>
</comment>
<feature type="binding site" evidence="2">
    <location>
        <position position="70"/>
    </location>
    <ligand>
        <name>Mg(2+)</name>
        <dbReference type="ChEBI" id="CHEBI:18420"/>
    </ligand>
</feature>
<organism evidence="3">
    <name type="scientific">uncultured Thiotrichaceae bacterium</name>
    <dbReference type="NCBI Taxonomy" id="298394"/>
    <lineage>
        <taxon>Bacteria</taxon>
        <taxon>Pseudomonadati</taxon>
        <taxon>Pseudomonadota</taxon>
        <taxon>Gammaproteobacteria</taxon>
        <taxon>Thiotrichales</taxon>
        <taxon>Thiotrichaceae</taxon>
        <taxon>environmental samples</taxon>
    </lineage>
</organism>
<feature type="binding site" evidence="2">
    <location>
        <position position="32"/>
    </location>
    <ligand>
        <name>Mg(2+)</name>
        <dbReference type="ChEBI" id="CHEBI:18420"/>
    </ligand>
</feature>
<reference evidence="3" key="1">
    <citation type="submission" date="2020-01" db="EMBL/GenBank/DDBJ databases">
        <authorList>
            <person name="Meier V. D."/>
            <person name="Meier V D."/>
        </authorList>
    </citation>
    <scope>NUCLEOTIDE SEQUENCE</scope>
    <source>
        <strain evidence="3">HLG_WM_MAG_09</strain>
    </source>
</reference>
<keyword evidence="2" id="KW-0460">Magnesium</keyword>
<evidence type="ECO:0000256" key="2">
    <source>
        <dbReference type="HAMAP-Rule" id="MF_00336"/>
    </source>
</evidence>